<keyword evidence="2" id="KW-1185">Reference proteome</keyword>
<reference evidence="1 2" key="1">
    <citation type="submission" date="2015-12" db="EMBL/GenBank/DDBJ databases">
        <title>Genome sequence of Mucilaginibacter gotjawali.</title>
        <authorList>
            <person name="Lee J.S."/>
            <person name="Lee K.C."/>
            <person name="Kim K.K."/>
            <person name="Lee B.W."/>
        </authorList>
    </citation>
    <scope>NUCLEOTIDE SEQUENCE [LARGE SCALE GENOMIC DNA]</scope>
    <source>
        <strain evidence="1 2">SA3-7</strain>
    </source>
</reference>
<dbReference type="OrthoDB" id="798997at2"/>
<gene>
    <name evidence="1" type="ORF">MgSA37_02100</name>
</gene>
<dbReference type="KEGG" id="mgot:MgSA37_02100"/>
<name>A0A0X8X183_9SPHI</name>
<evidence type="ECO:0000313" key="1">
    <source>
        <dbReference type="EMBL" id="BAU53929.1"/>
    </source>
</evidence>
<dbReference type="AlphaFoldDB" id="A0A0X8X183"/>
<accession>A0A0X8X183</accession>
<dbReference type="EMBL" id="AP017313">
    <property type="protein sequence ID" value="BAU53929.1"/>
    <property type="molecule type" value="Genomic_DNA"/>
</dbReference>
<proteinExistence type="predicted"/>
<dbReference type="RefSeq" id="WP_096351680.1">
    <property type="nucleotide sequence ID" value="NZ_AP017313.1"/>
</dbReference>
<dbReference type="Proteomes" id="UP000218263">
    <property type="component" value="Chromosome"/>
</dbReference>
<evidence type="ECO:0000313" key="2">
    <source>
        <dbReference type="Proteomes" id="UP000218263"/>
    </source>
</evidence>
<sequence>MKLFLRLIFAAFLINTGCKQPVAPVDKNPWSVLTIRLENYEEITINNIDDTSKVKFYDKGTFLGGYHKLRVDSVKSYFTMAEKDTLYQLVEEIIAKPINPKHRCTDFVGELSLVVDYGKFLEPGSYRQSAHYSGICNVDSLSDAASHLNKILERKIKKVVK</sequence>
<protein>
    <submittedName>
        <fullName evidence="1">Uncharacterized protein</fullName>
    </submittedName>
</protein>
<organism evidence="1 2">
    <name type="scientific">Mucilaginibacter gotjawali</name>
    <dbReference type="NCBI Taxonomy" id="1550579"/>
    <lineage>
        <taxon>Bacteria</taxon>
        <taxon>Pseudomonadati</taxon>
        <taxon>Bacteroidota</taxon>
        <taxon>Sphingobacteriia</taxon>
        <taxon>Sphingobacteriales</taxon>
        <taxon>Sphingobacteriaceae</taxon>
        <taxon>Mucilaginibacter</taxon>
    </lineage>
</organism>